<proteinExistence type="predicted"/>
<reference evidence="3 4" key="1">
    <citation type="submission" date="2020-08" db="EMBL/GenBank/DDBJ databases">
        <title>Sequencing the genomes of 1000 actinobacteria strains.</title>
        <authorList>
            <person name="Klenk H.-P."/>
        </authorList>
    </citation>
    <scope>NUCLEOTIDE SEQUENCE [LARGE SCALE GENOMIC DNA]</scope>
    <source>
        <strain evidence="3 4">DSM 43851</strain>
    </source>
</reference>
<dbReference type="Gene3D" id="1.10.101.10">
    <property type="entry name" value="PGBD-like superfamily/PGBD"/>
    <property type="match status" value="2"/>
</dbReference>
<keyword evidence="1" id="KW-0732">Signal</keyword>
<dbReference type="InterPro" id="IPR036365">
    <property type="entry name" value="PGBD-like_sf"/>
</dbReference>
<evidence type="ECO:0000256" key="1">
    <source>
        <dbReference type="SAM" id="SignalP"/>
    </source>
</evidence>
<evidence type="ECO:0000313" key="3">
    <source>
        <dbReference type="EMBL" id="MBB5896191.1"/>
    </source>
</evidence>
<dbReference type="SUPFAM" id="SSF47090">
    <property type="entry name" value="PGBD-like"/>
    <property type="match status" value="2"/>
</dbReference>
<accession>A0A7W9KP80</accession>
<name>A0A7W9KP80_9PSEU</name>
<gene>
    <name evidence="3" type="ORF">BJ998_007387</name>
</gene>
<dbReference type="AlphaFoldDB" id="A0A7W9KP80"/>
<keyword evidence="4" id="KW-1185">Reference proteome</keyword>
<feature type="signal peptide" evidence="1">
    <location>
        <begin position="1"/>
        <end position="23"/>
    </location>
</feature>
<dbReference type="Proteomes" id="UP000585638">
    <property type="component" value="Unassembled WGS sequence"/>
</dbReference>
<feature type="domain" description="Peptidoglycan binding-like" evidence="2">
    <location>
        <begin position="320"/>
        <end position="376"/>
    </location>
</feature>
<evidence type="ECO:0000313" key="4">
    <source>
        <dbReference type="Proteomes" id="UP000585638"/>
    </source>
</evidence>
<evidence type="ECO:0000259" key="2">
    <source>
        <dbReference type="Pfam" id="PF01471"/>
    </source>
</evidence>
<sequence>MRVISLAAATIGVAALLPPAAFATPSPGWQADLVTDAVQTNMSTRDGVVTVLDPAWRQGYAVDLLAVHELATPTDRVDARLSARIPAGAQVDVDVRGRLADRSWTEWTAAGTTLPAAATAVQARITLHTNGSAAPTVTGLRLSADESGIRPLVTGTPLTYRVFATREGLAGQTTANGHTITSRDHFVALPSGKALSAKGSSTYSVKLCNPANNKCEVAPVWDVGPWNTRDDYWNPSSVRQSWKDLPQGKPEAQAAYQDDYNGGLDQYGRSVGNPAGIDLADGTFWDGLGMTDNGWIQVTYQWTGSGTPAPTWPIVEQGDTGNTVKTVQYLLNARQQAGLTVDGDFGPATLAAVKKFQSAHGLTVDGIVGPNTWSALVPAVASGSTGDAVRAVQNELTAHDIATPVTGVFDATTDTNLRSFQTANGLPATGGTDADTWKALVN</sequence>
<dbReference type="RefSeq" id="WP_184867888.1">
    <property type="nucleotide sequence ID" value="NZ_JACHIR010000001.1"/>
</dbReference>
<comment type="caution">
    <text evidence="3">The sequence shown here is derived from an EMBL/GenBank/DDBJ whole genome shotgun (WGS) entry which is preliminary data.</text>
</comment>
<feature type="domain" description="Peptidoglycan binding-like" evidence="2">
    <location>
        <begin position="385"/>
        <end position="440"/>
    </location>
</feature>
<dbReference type="InterPro" id="IPR002477">
    <property type="entry name" value="Peptidoglycan-bd-like"/>
</dbReference>
<dbReference type="InterPro" id="IPR036366">
    <property type="entry name" value="PGBDSf"/>
</dbReference>
<protein>
    <recommendedName>
        <fullName evidence="2">Peptidoglycan binding-like domain-containing protein</fullName>
    </recommendedName>
</protein>
<dbReference type="EMBL" id="JACHIR010000001">
    <property type="protein sequence ID" value="MBB5896191.1"/>
    <property type="molecule type" value="Genomic_DNA"/>
</dbReference>
<organism evidence="3 4">
    <name type="scientific">Kutzneria kofuensis</name>
    <dbReference type="NCBI Taxonomy" id="103725"/>
    <lineage>
        <taxon>Bacteria</taxon>
        <taxon>Bacillati</taxon>
        <taxon>Actinomycetota</taxon>
        <taxon>Actinomycetes</taxon>
        <taxon>Pseudonocardiales</taxon>
        <taxon>Pseudonocardiaceae</taxon>
        <taxon>Kutzneria</taxon>
    </lineage>
</organism>
<feature type="chain" id="PRO_5031144461" description="Peptidoglycan binding-like domain-containing protein" evidence="1">
    <location>
        <begin position="24"/>
        <end position="442"/>
    </location>
</feature>
<dbReference type="Pfam" id="PF01471">
    <property type="entry name" value="PG_binding_1"/>
    <property type="match status" value="2"/>
</dbReference>